<protein>
    <submittedName>
        <fullName evidence="1">Uncharacterized protein</fullName>
    </submittedName>
</protein>
<reference evidence="2" key="1">
    <citation type="journal article" date="2019" name="Int. J. Syst. Evol. Microbiol.">
        <title>The Global Catalogue of Microorganisms (GCM) 10K type strain sequencing project: providing services to taxonomists for standard genome sequencing and annotation.</title>
        <authorList>
            <consortium name="The Broad Institute Genomics Platform"/>
            <consortium name="The Broad Institute Genome Sequencing Center for Infectious Disease"/>
            <person name="Wu L."/>
            <person name="Ma J."/>
        </authorList>
    </citation>
    <scope>NUCLEOTIDE SEQUENCE [LARGE SCALE GENOMIC DNA]</scope>
    <source>
        <strain evidence="2">CGMCC 1.12286</strain>
    </source>
</reference>
<accession>A0ABW4JCV8</accession>
<comment type="caution">
    <text evidence="1">The sequence shown here is derived from an EMBL/GenBank/DDBJ whole genome shotgun (WGS) entry which is preliminary data.</text>
</comment>
<keyword evidence="2" id="KW-1185">Reference proteome</keyword>
<dbReference type="EMBL" id="JBHUCX010000018">
    <property type="protein sequence ID" value="MFD1674176.1"/>
    <property type="molecule type" value="Genomic_DNA"/>
</dbReference>
<evidence type="ECO:0000313" key="2">
    <source>
        <dbReference type="Proteomes" id="UP001597079"/>
    </source>
</evidence>
<organism evidence="1 2">
    <name type="scientific">Alicyclobacillus fodiniaquatilis</name>
    <dbReference type="NCBI Taxonomy" id="1661150"/>
    <lineage>
        <taxon>Bacteria</taxon>
        <taxon>Bacillati</taxon>
        <taxon>Bacillota</taxon>
        <taxon>Bacilli</taxon>
        <taxon>Bacillales</taxon>
        <taxon>Alicyclobacillaceae</taxon>
        <taxon>Alicyclobacillus</taxon>
    </lineage>
</organism>
<dbReference type="RefSeq" id="WP_377941993.1">
    <property type="nucleotide sequence ID" value="NZ_JBHUCX010000018.1"/>
</dbReference>
<dbReference type="Proteomes" id="UP001597079">
    <property type="component" value="Unassembled WGS sequence"/>
</dbReference>
<evidence type="ECO:0000313" key="1">
    <source>
        <dbReference type="EMBL" id="MFD1674176.1"/>
    </source>
</evidence>
<sequence>MSDGWVQIDIHNNLRDSFVDTPLSHIMNWSGMRAEEFRNYYFTGAINGVCQARPFITDPTFQPWLNYSPVIFPWLGENFARSLTAERDFFVRWTLRPRTAELERGDANSIVSVYDEATGKIVRNIVYNNGGVCVIAVDFVRHGADASGHWHVLKPGALENQWDEDAALENQQDVGEAGDWTLCPWVFQAIPSAFQMEPAEEVGR</sequence>
<name>A0ABW4JCV8_9BACL</name>
<gene>
    <name evidence="1" type="ORF">ACFSB2_05545</name>
</gene>
<proteinExistence type="predicted"/>